<feature type="region of interest" description="Disordered" evidence="1">
    <location>
        <begin position="98"/>
        <end position="178"/>
    </location>
</feature>
<dbReference type="Gramene" id="AET7Gv20148500.1">
    <property type="protein sequence ID" value="AET7Gv20148500.1"/>
    <property type="gene ID" value="AET7Gv20148500"/>
</dbReference>
<dbReference type="GO" id="GO:0004553">
    <property type="term" value="F:hydrolase activity, hydrolyzing O-glycosyl compounds"/>
    <property type="evidence" value="ECO:0007669"/>
    <property type="project" value="InterPro"/>
</dbReference>
<dbReference type="InterPro" id="IPR010713">
    <property type="entry name" value="XET_C"/>
</dbReference>
<dbReference type="Gene3D" id="2.60.120.200">
    <property type="match status" value="1"/>
</dbReference>
<evidence type="ECO:0000256" key="2">
    <source>
        <dbReference type="SAM" id="SignalP"/>
    </source>
</evidence>
<feature type="compositionally biased region" description="Basic and acidic residues" evidence="1">
    <location>
        <begin position="125"/>
        <end position="148"/>
    </location>
</feature>
<dbReference type="AlphaFoldDB" id="A0A453QI98"/>
<feature type="chain" id="PRO_5019415173" description="Xyloglucan endo-transglycosylase C-terminal domain-containing protein" evidence="2">
    <location>
        <begin position="18"/>
        <end position="282"/>
    </location>
</feature>
<dbReference type="Proteomes" id="UP000015105">
    <property type="component" value="Chromosome 7D"/>
</dbReference>
<reference evidence="5" key="2">
    <citation type="journal article" date="2017" name="Nat. Plants">
        <title>The Aegilops tauschii genome reveals multiple impacts of transposons.</title>
        <authorList>
            <person name="Zhao G."/>
            <person name="Zou C."/>
            <person name="Li K."/>
            <person name="Wang K."/>
            <person name="Li T."/>
            <person name="Gao L."/>
            <person name="Zhang X."/>
            <person name="Wang H."/>
            <person name="Yang Z."/>
            <person name="Liu X."/>
            <person name="Jiang W."/>
            <person name="Mao L."/>
            <person name="Kong X."/>
            <person name="Jiao Y."/>
            <person name="Jia J."/>
        </authorList>
    </citation>
    <scope>NUCLEOTIDE SEQUENCE [LARGE SCALE GENOMIC DNA]</scope>
    <source>
        <strain evidence="5">cv. AL8/78</strain>
    </source>
</reference>
<dbReference type="PANTHER" id="PTHR31062">
    <property type="entry name" value="XYLOGLUCAN ENDOTRANSGLUCOSYLASE/HYDROLASE PROTEIN 8-RELATED"/>
    <property type="match status" value="1"/>
</dbReference>
<evidence type="ECO:0000313" key="4">
    <source>
        <dbReference type="EnsemblPlants" id="AET7Gv20148500.1"/>
    </source>
</evidence>
<name>A0A453QI98_AEGTS</name>
<organism evidence="4 5">
    <name type="scientific">Aegilops tauschii subsp. strangulata</name>
    <name type="common">Goatgrass</name>
    <dbReference type="NCBI Taxonomy" id="200361"/>
    <lineage>
        <taxon>Eukaryota</taxon>
        <taxon>Viridiplantae</taxon>
        <taxon>Streptophyta</taxon>
        <taxon>Embryophyta</taxon>
        <taxon>Tracheophyta</taxon>
        <taxon>Spermatophyta</taxon>
        <taxon>Magnoliopsida</taxon>
        <taxon>Liliopsida</taxon>
        <taxon>Poales</taxon>
        <taxon>Poaceae</taxon>
        <taxon>BOP clade</taxon>
        <taxon>Pooideae</taxon>
        <taxon>Triticodae</taxon>
        <taxon>Triticeae</taxon>
        <taxon>Triticinae</taxon>
        <taxon>Aegilops</taxon>
    </lineage>
</organism>
<sequence length="282" mass="31062">RLGWMAALVLGLRNGAAGEAASAQGREDILFQPAICLFVCLFLLLVPSSIDSYAHVANLRGRHVSPPYVQSEKRHWSYTGSTSTFHWPARLLVSSVPRSRDRHGVHGQRHGAAGGAQHQRVGQRRRQEGAPVPDRRLPHLHHHLEPQERPLQGGRPLHPQLPSSATLTRPSRKGAKPMSVHATLWDGSFWATQKGKVPVDWSGAPFVVSYHAYSADACVPAPNGGEGGPLSCPAGTDRWMNRQLDDAGRGTVAWARRDYMHYNYCDDGWRFPQGFPAECARG</sequence>
<dbReference type="InterPro" id="IPR044791">
    <property type="entry name" value="Beta-glucanase/XTH"/>
</dbReference>
<dbReference type="SUPFAM" id="SSF49899">
    <property type="entry name" value="Concanavalin A-like lectins/glucanases"/>
    <property type="match status" value="1"/>
</dbReference>
<dbReference type="EnsemblPlants" id="AET7Gv20148500.1">
    <property type="protein sequence ID" value="AET7Gv20148500.1"/>
    <property type="gene ID" value="AET7Gv20148500"/>
</dbReference>
<dbReference type="InterPro" id="IPR013320">
    <property type="entry name" value="ConA-like_dom_sf"/>
</dbReference>
<protein>
    <recommendedName>
        <fullName evidence="3">Xyloglucan endo-transglycosylase C-terminal domain-containing protein</fullName>
    </recommendedName>
</protein>
<dbReference type="GO" id="GO:0048046">
    <property type="term" value="C:apoplast"/>
    <property type="evidence" value="ECO:0007669"/>
    <property type="project" value="InterPro"/>
</dbReference>
<accession>A0A453QI98</accession>
<feature type="domain" description="Xyloglucan endo-transglycosylase C-terminal" evidence="3">
    <location>
        <begin position="236"/>
        <end position="279"/>
    </location>
</feature>
<keyword evidence="5" id="KW-1185">Reference proteome</keyword>
<dbReference type="STRING" id="200361.A0A453QI98"/>
<evidence type="ECO:0000256" key="1">
    <source>
        <dbReference type="SAM" id="MobiDB-lite"/>
    </source>
</evidence>
<dbReference type="Pfam" id="PF06955">
    <property type="entry name" value="XET_C"/>
    <property type="match status" value="1"/>
</dbReference>
<keyword evidence="2" id="KW-0732">Signal</keyword>
<dbReference type="GO" id="GO:0016762">
    <property type="term" value="F:xyloglucan:xyloglucosyl transferase activity"/>
    <property type="evidence" value="ECO:0007669"/>
    <property type="project" value="InterPro"/>
</dbReference>
<reference evidence="4" key="3">
    <citation type="journal article" date="2017" name="Nature">
        <title>Genome sequence of the progenitor of the wheat D genome Aegilops tauschii.</title>
        <authorList>
            <person name="Luo M.C."/>
            <person name="Gu Y.Q."/>
            <person name="Puiu D."/>
            <person name="Wang H."/>
            <person name="Twardziok S.O."/>
            <person name="Deal K.R."/>
            <person name="Huo N."/>
            <person name="Zhu T."/>
            <person name="Wang L."/>
            <person name="Wang Y."/>
            <person name="McGuire P.E."/>
            <person name="Liu S."/>
            <person name="Long H."/>
            <person name="Ramasamy R.K."/>
            <person name="Rodriguez J.C."/>
            <person name="Van S.L."/>
            <person name="Yuan L."/>
            <person name="Wang Z."/>
            <person name="Xia Z."/>
            <person name="Xiao L."/>
            <person name="Anderson O.D."/>
            <person name="Ouyang S."/>
            <person name="Liang Y."/>
            <person name="Zimin A.V."/>
            <person name="Pertea G."/>
            <person name="Qi P."/>
            <person name="Bennetzen J.L."/>
            <person name="Dai X."/>
            <person name="Dawson M.W."/>
            <person name="Muller H.G."/>
            <person name="Kugler K."/>
            <person name="Rivarola-Duarte L."/>
            <person name="Spannagl M."/>
            <person name="Mayer K.F.X."/>
            <person name="Lu F.H."/>
            <person name="Bevan M.W."/>
            <person name="Leroy P."/>
            <person name="Li P."/>
            <person name="You F.M."/>
            <person name="Sun Q."/>
            <person name="Liu Z."/>
            <person name="Lyons E."/>
            <person name="Wicker T."/>
            <person name="Salzberg S.L."/>
            <person name="Devos K.M."/>
            <person name="Dvorak J."/>
        </authorList>
    </citation>
    <scope>NUCLEOTIDE SEQUENCE [LARGE SCALE GENOMIC DNA]</scope>
    <source>
        <strain evidence="4">cv. AL8/78</strain>
    </source>
</reference>
<reference evidence="4" key="4">
    <citation type="submission" date="2019-03" db="UniProtKB">
        <authorList>
            <consortium name="EnsemblPlants"/>
        </authorList>
    </citation>
    <scope>IDENTIFICATION</scope>
</reference>
<evidence type="ECO:0000259" key="3">
    <source>
        <dbReference type="Pfam" id="PF06955"/>
    </source>
</evidence>
<feature type="signal peptide" evidence="2">
    <location>
        <begin position="1"/>
        <end position="17"/>
    </location>
</feature>
<reference evidence="5" key="1">
    <citation type="journal article" date="2014" name="Science">
        <title>Ancient hybridizations among the ancestral genomes of bread wheat.</title>
        <authorList>
            <consortium name="International Wheat Genome Sequencing Consortium,"/>
            <person name="Marcussen T."/>
            <person name="Sandve S.R."/>
            <person name="Heier L."/>
            <person name="Spannagl M."/>
            <person name="Pfeifer M."/>
            <person name="Jakobsen K.S."/>
            <person name="Wulff B.B."/>
            <person name="Steuernagel B."/>
            <person name="Mayer K.F."/>
            <person name="Olsen O.A."/>
        </authorList>
    </citation>
    <scope>NUCLEOTIDE SEQUENCE [LARGE SCALE GENOMIC DNA]</scope>
    <source>
        <strain evidence="5">cv. AL8/78</strain>
    </source>
</reference>
<evidence type="ECO:0000313" key="5">
    <source>
        <dbReference type="Proteomes" id="UP000015105"/>
    </source>
</evidence>
<reference evidence="4" key="5">
    <citation type="journal article" date="2021" name="G3 (Bethesda)">
        <title>Aegilops tauschii genome assembly Aet v5.0 features greater sequence contiguity and improved annotation.</title>
        <authorList>
            <person name="Wang L."/>
            <person name="Zhu T."/>
            <person name="Rodriguez J.C."/>
            <person name="Deal K.R."/>
            <person name="Dubcovsky J."/>
            <person name="McGuire P.E."/>
            <person name="Lux T."/>
            <person name="Spannagl M."/>
            <person name="Mayer K.F.X."/>
            <person name="Baldrich P."/>
            <person name="Meyers B.C."/>
            <person name="Huo N."/>
            <person name="Gu Y.Q."/>
            <person name="Zhou H."/>
            <person name="Devos K.M."/>
            <person name="Bennetzen J.L."/>
            <person name="Unver T."/>
            <person name="Budak H."/>
            <person name="Gulick P.J."/>
            <person name="Galiba G."/>
            <person name="Kalapos B."/>
            <person name="Nelson D.R."/>
            <person name="Li P."/>
            <person name="You F.M."/>
            <person name="Luo M.C."/>
            <person name="Dvorak J."/>
        </authorList>
    </citation>
    <scope>NUCLEOTIDE SEQUENCE [LARGE SCALE GENOMIC DNA]</scope>
    <source>
        <strain evidence="4">cv. AL8/78</strain>
    </source>
</reference>
<dbReference type="GO" id="GO:0044042">
    <property type="term" value="P:glucan metabolic process"/>
    <property type="evidence" value="ECO:0007669"/>
    <property type="project" value="InterPro"/>
</dbReference>
<proteinExistence type="predicted"/>